<evidence type="ECO:0000313" key="9">
    <source>
        <dbReference type="Proteomes" id="UP000001693"/>
    </source>
</evidence>
<dbReference type="GO" id="GO:0008170">
    <property type="term" value="F:N-methyltransferase activity"/>
    <property type="evidence" value="ECO:0007669"/>
    <property type="project" value="InterPro"/>
</dbReference>
<gene>
    <name evidence="8" type="ordered locus">Lcho_4286</name>
</gene>
<name>B1XZH4_LEPCP</name>
<dbReference type="OrthoDB" id="9816288at2"/>
<dbReference type="GO" id="GO:0003677">
    <property type="term" value="F:DNA binding"/>
    <property type="evidence" value="ECO:0007669"/>
    <property type="project" value="InterPro"/>
</dbReference>
<evidence type="ECO:0000313" key="8">
    <source>
        <dbReference type="EMBL" id="ACB36537.1"/>
    </source>
</evidence>
<sequence>MAVGHNKSELEGDSATLASRVGDLSPLLPLAGTVATIEYPGKLSRERILQKVSVPFVSVDPAGTVRDDSVRANSLVWSDNWFALHNLLASGKKATLIYLDPPYATGLDFQSRDQEHAYNDALSDAGYIEFIRRRLILMLELLSDQGSIYVHIGHQMLGEMKLILDEVFGAKNFRNIITRRKCSSKNFTKHQYANLNDYILFYSKSDSYTWNQPMENPDPDWIAKEYPKVDSKGQYKLVPVHAPGTRRGETGGLWRGEMPPAGKHWQYTPTRLDEFDAKGEIHWSKNGNPRRKVYLPADKGLALTDYWDKYRDAHHQSILITGYPTEKNFEMMKMIVAASSNPGDLVIDPFSGSGSTVHAADVLGREWIGIDQSLLAVKTAIKRLTLGRNPMGDFVKGETPPDLFSEFKASTVQHETVSAEFSLLVDHEISKLHPAEVSGLAGLLPKP</sequence>
<comment type="catalytic activity">
    <reaction evidence="6">
        <text>a 2'-deoxyadenosine in DNA + S-adenosyl-L-methionine = an N(6)-methyl-2'-deoxyadenosine in DNA + S-adenosyl-L-homocysteine + H(+)</text>
        <dbReference type="Rhea" id="RHEA:15197"/>
        <dbReference type="Rhea" id="RHEA-COMP:12418"/>
        <dbReference type="Rhea" id="RHEA-COMP:12419"/>
        <dbReference type="ChEBI" id="CHEBI:15378"/>
        <dbReference type="ChEBI" id="CHEBI:57856"/>
        <dbReference type="ChEBI" id="CHEBI:59789"/>
        <dbReference type="ChEBI" id="CHEBI:90615"/>
        <dbReference type="ChEBI" id="CHEBI:90616"/>
        <dbReference type="EC" id="2.1.1.72"/>
    </reaction>
</comment>
<evidence type="ECO:0000256" key="6">
    <source>
        <dbReference type="ARBA" id="ARBA00047942"/>
    </source>
</evidence>
<dbReference type="REBASE" id="17534">
    <property type="entry name" value="M.LchSPORF4286P"/>
</dbReference>
<dbReference type="STRING" id="395495.Lcho_4286"/>
<keyword evidence="4" id="KW-0808">Transferase</keyword>
<dbReference type="GO" id="GO:0009007">
    <property type="term" value="F:site-specific DNA-methyltransferase (adenine-specific) activity"/>
    <property type="evidence" value="ECO:0007669"/>
    <property type="project" value="UniProtKB-EC"/>
</dbReference>
<dbReference type="AlphaFoldDB" id="B1XZH4"/>
<dbReference type="eggNOG" id="COG2189">
    <property type="taxonomic scope" value="Bacteria"/>
</dbReference>
<proteinExistence type="inferred from homology"/>
<dbReference type="Pfam" id="PF01555">
    <property type="entry name" value="N6_N4_Mtase"/>
    <property type="match status" value="1"/>
</dbReference>
<dbReference type="RefSeq" id="WP_012349278.1">
    <property type="nucleotide sequence ID" value="NC_010524.1"/>
</dbReference>
<dbReference type="PANTHER" id="PTHR13370:SF3">
    <property type="entry name" value="TRNA (GUANINE(10)-N2)-METHYLTRANSFERASE HOMOLOG"/>
    <property type="match status" value="1"/>
</dbReference>
<organism evidence="8 9">
    <name type="scientific">Leptothrix cholodnii (strain ATCC 51168 / LMG 8142 / SP-6)</name>
    <name type="common">Leptothrix discophora (strain SP-6)</name>
    <dbReference type="NCBI Taxonomy" id="395495"/>
    <lineage>
        <taxon>Bacteria</taxon>
        <taxon>Pseudomonadati</taxon>
        <taxon>Pseudomonadota</taxon>
        <taxon>Betaproteobacteria</taxon>
        <taxon>Burkholderiales</taxon>
        <taxon>Sphaerotilaceae</taxon>
        <taxon>Leptothrix</taxon>
    </lineage>
</organism>
<reference evidence="8 9" key="1">
    <citation type="submission" date="2008-03" db="EMBL/GenBank/DDBJ databases">
        <title>Complete sequence of Leptothrix cholodnii SP-6.</title>
        <authorList>
            <consortium name="US DOE Joint Genome Institute"/>
            <person name="Copeland A."/>
            <person name="Lucas S."/>
            <person name="Lapidus A."/>
            <person name="Glavina del Rio T."/>
            <person name="Dalin E."/>
            <person name="Tice H."/>
            <person name="Bruce D."/>
            <person name="Goodwin L."/>
            <person name="Pitluck S."/>
            <person name="Chertkov O."/>
            <person name="Brettin T."/>
            <person name="Detter J.C."/>
            <person name="Han C."/>
            <person name="Kuske C.R."/>
            <person name="Schmutz J."/>
            <person name="Larimer F."/>
            <person name="Land M."/>
            <person name="Hauser L."/>
            <person name="Kyrpides N."/>
            <person name="Lykidis A."/>
            <person name="Emerson D."/>
            <person name="Richardson P."/>
        </authorList>
    </citation>
    <scope>NUCLEOTIDE SEQUENCE [LARGE SCALE GENOMIC DNA]</scope>
    <source>
        <strain evidence="9">ATCC 51168 / LMG 8142 / SP-6</strain>
    </source>
</reference>
<dbReference type="GO" id="GO:0005737">
    <property type="term" value="C:cytoplasm"/>
    <property type="evidence" value="ECO:0007669"/>
    <property type="project" value="TreeGrafter"/>
</dbReference>
<dbReference type="InterPro" id="IPR002052">
    <property type="entry name" value="DNA_methylase_N6_adenine_CS"/>
</dbReference>
<dbReference type="InterPro" id="IPR002941">
    <property type="entry name" value="DNA_methylase_N4/N6"/>
</dbReference>
<accession>B1XZH4</accession>
<dbReference type="Gene3D" id="3.40.50.150">
    <property type="entry name" value="Vaccinia Virus protein VP39"/>
    <property type="match status" value="1"/>
</dbReference>
<dbReference type="GO" id="GO:0032259">
    <property type="term" value="P:methylation"/>
    <property type="evidence" value="ECO:0007669"/>
    <property type="project" value="UniProtKB-KW"/>
</dbReference>
<dbReference type="SUPFAM" id="SSF53335">
    <property type="entry name" value="S-adenosyl-L-methionine-dependent methyltransferases"/>
    <property type="match status" value="1"/>
</dbReference>
<comment type="similarity">
    <text evidence="1">Belongs to the N(4)/N(6)-methyltransferase family.</text>
</comment>
<dbReference type="EC" id="2.1.1.72" evidence="2"/>
<evidence type="ECO:0000256" key="1">
    <source>
        <dbReference type="ARBA" id="ARBA00006594"/>
    </source>
</evidence>
<dbReference type="KEGG" id="lch:Lcho_4286"/>
<protein>
    <recommendedName>
        <fullName evidence="2">site-specific DNA-methyltransferase (adenine-specific)</fullName>
        <ecNumber evidence="2">2.1.1.72</ecNumber>
    </recommendedName>
</protein>
<dbReference type="HOGENOM" id="CLU_024927_10_0_4"/>
<evidence type="ECO:0000256" key="3">
    <source>
        <dbReference type="ARBA" id="ARBA00022603"/>
    </source>
</evidence>
<evidence type="ECO:0000256" key="4">
    <source>
        <dbReference type="ARBA" id="ARBA00022679"/>
    </source>
</evidence>
<keyword evidence="3 8" id="KW-0489">Methyltransferase</keyword>
<keyword evidence="5" id="KW-0949">S-adenosyl-L-methionine</keyword>
<keyword evidence="9" id="KW-1185">Reference proteome</keyword>
<evidence type="ECO:0000256" key="2">
    <source>
        <dbReference type="ARBA" id="ARBA00011900"/>
    </source>
</evidence>
<dbReference type="Proteomes" id="UP000001693">
    <property type="component" value="Chromosome"/>
</dbReference>
<dbReference type="PANTHER" id="PTHR13370">
    <property type="entry name" value="RNA METHYLASE-RELATED"/>
    <property type="match status" value="1"/>
</dbReference>
<dbReference type="EMBL" id="CP001013">
    <property type="protein sequence ID" value="ACB36537.1"/>
    <property type="molecule type" value="Genomic_DNA"/>
</dbReference>
<dbReference type="InterPro" id="IPR029063">
    <property type="entry name" value="SAM-dependent_MTases_sf"/>
</dbReference>
<dbReference type="InterPro" id="IPR002295">
    <property type="entry name" value="N4/N6-MTase_EcoPI_Mod-like"/>
</dbReference>
<dbReference type="PRINTS" id="PR00506">
    <property type="entry name" value="D21N6MTFRASE"/>
</dbReference>
<evidence type="ECO:0000259" key="7">
    <source>
        <dbReference type="Pfam" id="PF01555"/>
    </source>
</evidence>
<evidence type="ECO:0000256" key="5">
    <source>
        <dbReference type="ARBA" id="ARBA00022691"/>
    </source>
</evidence>
<feature type="domain" description="DNA methylase N-4/N-6" evidence="7">
    <location>
        <begin position="96"/>
        <end position="380"/>
    </location>
</feature>
<dbReference type="PROSITE" id="PS00092">
    <property type="entry name" value="N6_MTASE"/>
    <property type="match status" value="1"/>
</dbReference>